<protein>
    <submittedName>
        <fullName evidence="3">Tripartite tricarboxylate transporter substrate binding protein</fullName>
    </submittedName>
</protein>
<sequence>MRPARHRSCRDTEVARQPVLGQHRGGGNPMPQRLGRRALLAAAGTTGLAAPCIAQTEGWPARPVRIVVPFTPGGSNDAIARPLAERLQARFGQPFVVENRPGAGSAVGVAAVAQSAPDGHTLLLTTSSIAAIGPVQGSGFNPAAELDAVALLAKAPLIVVTPPGSPLDSIPALVAADRASPRSLHFASSGPGSTTHIAAELFNMRAGTTLQHVPYRGTAGALTDLVAGRVDLMFTTIASAAGQIRGGLLRVIAYTGEDRPAGSPPAPTVRAAGIPYESGIWWGLFAPRGLAPELRRTLNAAANAALEEPGFARYLAGEGALPAPLPPAAVTAFLESEVREMREVVAAAHIRAD</sequence>
<dbReference type="Proteomes" id="UP000295096">
    <property type="component" value="Unassembled WGS sequence"/>
</dbReference>
<dbReference type="Gene3D" id="3.40.190.150">
    <property type="entry name" value="Bordetella uptake gene, domain 1"/>
    <property type="match status" value="1"/>
</dbReference>
<comment type="similarity">
    <text evidence="1">Belongs to the UPF0065 (bug) family.</text>
</comment>
<feature type="region of interest" description="Disordered" evidence="2">
    <location>
        <begin position="1"/>
        <end position="32"/>
    </location>
</feature>
<dbReference type="OrthoDB" id="7260097at2"/>
<evidence type="ECO:0000256" key="2">
    <source>
        <dbReference type="SAM" id="MobiDB-lite"/>
    </source>
</evidence>
<reference evidence="3 4" key="1">
    <citation type="journal article" date="2016" name="J. Microbiol.">
        <title>Dankookia rubra gen. nov., sp. nov., an alphaproteobacterium isolated from sediment of a shallow stream.</title>
        <authorList>
            <person name="Kim W.H."/>
            <person name="Kim D.H."/>
            <person name="Kang K."/>
            <person name="Ahn T.Y."/>
        </authorList>
    </citation>
    <scope>NUCLEOTIDE SEQUENCE [LARGE SCALE GENOMIC DNA]</scope>
    <source>
        <strain evidence="3 4">JCM30602</strain>
    </source>
</reference>
<dbReference type="InterPro" id="IPR042100">
    <property type="entry name" value="Bug_dom1"/>
</dbReference>
<gene>
    <name evidence="3" type="ORF">E2C06_14520</name>
</gene>
<comment type="caution">
    <text evidence="3">The sequence shown here is derived from an EMBL/GenBank/DDBJ whole genome shotgun (WGS) entry which is preliminary data.</text>
</comment>
<dbReference type="Pfam" id="PF03401">
    <property type="entry name" value="TctC"/>
    <property type="match status" value="1"/>
</dbReference>
<dbReference type="AlphaFoldDB" id="A0A4R5QFY2"/>
<proteinExistence type="inferred from homology"/>
<dbReference type="SUPFAM" id="SSF53850">
    <property type="entry name" value="Periplasmic binding protein-like II"/>
    <property type="match status" value="1"/>
</dbReference>
<evidence type="ECO:0000256" key="1">
    <source>
        <dbReference type="ARBA" id="ARBA00006987"/>
    </source>
</evidence>
<dbReference type="EMBL" id="SMSJ01000016">
    <property type="protein sequence ID" value="TDH61956.1"/>
    <property type="molecule type" value="Genomic_DNA"/>
</dbReference>
<accession>A0A4R5QFY2</accession>
<evidence type="ECO:0000313" key="3">
    <source>
        <dbReference type="EMBL" id="TDH61956.1"/>
    </source>
</evidence>
<evidence type="ECO:0000313" key="4">
    <source>
        <dbReference type="Proteomes" id="UP000295096"/>
    </source>
</evidence>
<name>A0A4R5QFY2_9PROT</name>
<dbReference type="PANTHER" id="PTHR42928:SF5">
    <property type="entry name" value="BLR1237 PROTEIN"/>
    <property type="match status" value="1"/>
</dbReference>
<dbReference type="PANTHER" id="PTHR42928">
    <property type="entry name" value="TRICARBOXYLATE-BINDING PROTEIN"/>
    <property type="match status" value="1"/>
</dbReference>
<dbReference type="CDD" id="cd07012">
    <property type="entry name" value="PBP2_Bug_TTT"/>
    <property type="match status" value="1"/>
</dbReference>
<dbReference type="InterPro" id="IPR005064">
    <property type="entry name" value="BUG"/>
</dbReference>
<keyword evidence="4" id="KW-1185">Reference proteome</keyword>
<dbReference type="PIRSF" id="PIRSF017082">
    <property type="entry name" value="YflP"/>
    <property type="match status" value="1"/>
</dbReference>
<dbReference type="Gene3D" id="3.40.190.10">
    <property type="entry name" value="Periplasmic binding protein-like II"/>
    <property type="match status" value="1"/>
</dbReference>
<organism evidence="3 4">
    <name type="scientific">Dankookia rubra</name>
    <dbReference type="NCBI Taxonomy" id="1442381"/>
    <lineage>
        <taxon>Bacteria</taxon>
        <taxon>Pseudomonadati</taxon>
        <taxon>Pseudomonadota</taxon>
        <taxon>Alphaproteobacteria</taxon>
        <taxon>Acetobacterales</taxon>
        <taxon>Roseomonadaceae</taxon>
        <taxon>Dankookia</taxon>
    </lineage>
</organism>